<dbReference type="Pfam" id="PF08338">
    <property type="entry name" value="DUF1731"/>
    <property type="match status" value="1"/>
</dbReference>
<comment type="similarity">
    <text evidence="1">Belongs to the NAD(P)-dependent epimerase/dehydratase family. SDR39U1 subfamily.</text>
</comment>
<dbReference type="PANTHER" id="PTHR11092:SF0">
    <property type="entry name" value="EPIMERASE FAMILY PROTEIN SDR39U1"/>
    <property type="match status" value="1"/>
</dbReference>
<dbReference type="Proteomes" id="UP000321787">
    <property type="component" value="Unassembled WGS sequence"/>
</dbReference>
<dbReference type="Proteomes" id="UP000448038">
    <property type="component" value="Unassembled WGS sequence"/>
</dbReference>
<sequence>MKILITGSTGLIGKQLLDHLKGHHLILLTRNIKKAQLSLNHLALPHVEFVSDLSSFSNFNDIDIIINLAGEPIADKKWTKKQKKKIIQSRCELTQQLSELCLASSTPPSCFISGSAIGYYGNHDNKNIDESMQVSLPDFTHQVCQEWESKALQAQNDNTRVCILRTGIVLSQSGGALGKMLLPYKLGLGGPIGNGKQYMSWIHIDDMVSAILHLVFEEQSHGIYNITAPHPVTNRVFSQALAGTLQRPHFLFTPKLLIKTILGESAVLLLDSQRIRPKRLVNEGFKFRYSRIESALKQLLQ</sequence>
<dbReference type="EMBL" id="WOBN01000016">
    <property type="protein sequence ID" value="MUK49689.1"/>
    <property type="molecule type" value="Genomic_DNA"/>
</dbReference>
<evidence type="ECO:0000259" key="2">
    <source>
        <dbReference type="Pfam" id="PF01370"/>
    </source>
</evidence>
<evidence type="ECO:0000313" key="5">
    <source>
        <dbReference type="EMBL" id="MUK49689.1"/>
    </source>
</evidence>
<gene>
    <name evidence="4" type="primary">yfcH</name>
    <name evidence="4" type="ORF">AFI02nite_19660</name>
    <name evidence="5" type="ORF">GNP88_10950</name>
</gene>
<reference evidence="4 6" key="1">
    <citation type="submission" date="2019-07" db="EMBL/GenBank/DDBJ databases">
        <title>Whole genome shotgun sequence of Aliivibrio fischeri NBRC 101058.</title>
        <authorList>
            <person name="Hosoyama A."/>
            <person name="Uohara A."/>
            <person name="Ohji S."/>
            <person name="Ichikawa N."/>
        </authorList>
    </citation>
    <scope>NUCLEOTIDE SEQUENCE [LARGE SCALE GENOMIC DNA]</scope>
    <source>
        <strain evidence="4 6">NBRC 101058</strain>
    </source>
</reference>
<dbReference type="InterPro" id="IPR036291">
    <property type="entry name" value="NAD(P)-bd_dom_sf"/>
</dbReference>
<name>A0A510UKR7_ALIFS</name>
<dbReference type="EMBL" id="BJTZ01000010">
    <property type="protein sequence ID" value="GEK13930.1"/>
    <property type="molecule type" value="Genomic_DNA"/>
</dbReference>
<dbReference type="InterPro" id="IPR013549">
    <property type="entry name" value="DUF1731"/>
</dbReference>
<evidence type="ECO:0000313" key="7">
    <source>
        <dbReference type="Proteomes" id="UP000448038"/>
    </source>
</evidence>
<accession>A0A510UKR7</accession>
<organism evidence="4 6">
    <name type="scientific">Aliivibrio fischeri</name>
    <name type="common">Vibrio fischeri</name>
    <dbReference type="NCBI Taxonomy" id="668"/>
    <lineage>
        <taxon>Bacteria</taxon>
        <taxon>Pseudomonadati</taxon>
        <taxon>Pseudomonadota</taxon>
        <taxon>Gammaproteobacteria</taxon>
        <taxon>Vibrionales</taxon>
        <taxon>Vibrionaceae</taxon>
        <taxon>Aliivibrio</taxon>
    </lineage>
</organism>
<evidence type="ECO:0000256" key="1">
    <source>
        <dbReference type="ARBA" id="ARBA00009353"/>
    </source>
</evidence>
<dbReference type="Pfam" id="PF01370">
    <property type="entry name" value="Epimerase"/>
    <property type="match status" value="1"/>
</dbReference>
<comment type="caution">
    <text evidence="4">The sequence shown here is derived from an EMBL/GenBank/DDBJ whole genome shotgun (WGS) entry which is preliminary data.</text>
</comment>
<protein>
    <submittedName>
        <fullName evidence="4">Epimerase</fullName>
    </submittedName>
    <submittedName>
        <fullName evidence="5">TIGR01777 family protein</fullName>
    </submittedName>
</protein>
<dbReference type="SUPFAM" id="SSF51735">
    <property type="entry name" value="NAD(P)-binding Rossmann-fold domains"/>
    <property type="match status" value="1"/>
</dbReference>
<dbReference type="Gene3D" id="3.40.50.720">
    <property type="entry name" value="NAD(P)-binding Rossmann-like Domain"/>
    <property type="match status" value="1"/>
</dbReference>
<proteinExistence type="inferred from homology"/>
<dbReference type="AlphaFoldDB" id="A0A510UKR7"/>
<feature type="domain" description="NAD-dependent epimerase/dehydratase" evidence="2">
    <location>
        <begin position="3"/>
        <end position="226"/>
    </location>
</feature>
<evidence type="ECO:0000313" key="4">
    <source>
        <dbReference type="EMBL" id="GEK13930.1"/>
    </source>
</evidence>
<dbReference type="NCBIfam" id="TIGR01777">
    <property type="entry name" value="yfcH"/>
    <property type="match status" value="1"/>
</dbReference>
<feature type="domain" description="DUF1731" evidence="3">
    <location>
        <begin position="253"/>
        <end position="299"/>
    </location>
</feature>
<reference evidence="5 7" key="2">
    <citation type="submission" date="2019-11" db="EMBL/GenBank/DDBJ databases">
        <title>Using colonization assays and comparative genomics to discover symbiosis behaviors and factors in Vibrio fischeri.</title>
        <authorList>
            <person name="Bongrand C."/>
            <person name="Moriano-Gutierrez S."/>
            <person name="Arevalo P."/>
            <person name="Mcfall-Ngai M."/>
            <person name="Visick K."/>
            <person name="Polz M.F."/>
            <person name="Ruby E.G."/>
        </authorList>
    </citation>
    <scope>NUCLEOTIDE SEQUENCE [LARGE SCALE GENOMIC DNA]</scope>
    <source>
        <strain evidence="5">Emors.4.1</strain>
        <strain evidence="7">emors.4.1</strain>
    </source>
</reference>
<evidence type="ECO:0000313" key="6">
    <source>
        <dbReference type="Proteomes" id="UP000321787"/>
    </source>
</evidence>
<dbReference type="InterPro" id="IPR010099">
    <property type="entry name" value="SDR39U1"/>
</dbReference>
<dbReference type="RefSeq" id="WP_146864132.1">
    <property type="nucleotide sequence ID" value="NZ_BJTZ01000010.1"/>
</dbReference>
<dbReference type="InterPro" id="IPR001509">
    <property type="entry name" value="Epimerase_deHydtase"/>
</dbReference>
<evidence type="ECO:0000259" key="3">
    <source>
        <dbReference type="Pfam" id="PF08338"/>
    </source>
</evidence>
<dbReference type="PANTHER" id="PTHR11092">
    <property type="entry name" value="SUGAR NUCLEOTIDE EPIMERASE RELATED"/>
    <property type="match status" value="1"/>
</dbReference>